<comment type="caution">
    <text evidence="1">The sequence shown here is derived from an EMBL/GenBank/DDBJ whole genome shotgun (WGS) entry which is preliminary data.</text>
</comment>
<accession>A0ABR0RNG4</accession>
<dbReference type="GeneID" id="89999570"/>
<keyword evidence="2" id="KW-1185">Reference proteome</keyword>
<evidence type="ECO:0000313" key="2">
    <source>
        <dbReference type="Proteomes" id="UP001334248"/>
    </source>
</evidence>
<organism evidence="1 2">
    <name type="scientific">Knufia obscura</name>
    <dbReference type="NCBI Taxonomy" id="1635080"/>
    <lineage>
        <taxon>Eukaryota</taxon>
        <taxon>Fungi</taxon>
        <taxon>Dikarya</taxon>
        <taxon>Ascomycota</taxon>
        <taxon>Pezizomycotina</taxon>
        <taxon>Eurotiomycetes</taxon>
        <taxon>Chaetothyriomycetidae</taxon>
        <taxon>Chaetothyriales</taxon>
        <taxon>Trichomeriaceae</taxon>
        <taxon>Knufia</taxon>
    </lineage>
</organism>
<dbReference type="EMBL" id="JAVHJV010000006">
    <property type="protein sequence ID" value="KAK5942166.1"/>
    <property type="molecule type" value="Genomic_DNA"/>
</dbReference>
<dbReference type="Proteomes" id="UP001334248">
    <property type="component" value="Unassembled WGS sequence"/>
</dbReference>
<reference evidence="1 2" key="1">
    <citation type="journal article" date="2023" name="Res Sq">
        <title>Genomic and morphological characterization of Knufia obscura isolated from the Mars 2020 spacecraft assembly facility.</title>
        <authorList>
            <person name="Chander A.M."/>
            <person name="Teixeira M.M."/>
            <person name="Singh N.K."/>
            <person name="Williams M.P."/>
            <person name="Parker C.W."/>
            <person name="Leo P."/>
            <person name="Stajich J.E."/>
            <person name="Torok T."/>
            <person name="Tighe S."/>
            <person name="Mason C.E."/>
            <person name="Venkateswaran K."/>
        </authorList>
    </citation>
    <scope>NUCLEOTIDE SEQUENCE [LARGE SCALE GENOMIC DNA]</scope>
    <source>
        <strain evidence="1 2">CCFEE 5817</strain>
    </source>
</reference>
<gene>
    <name evidence="1" type="ORF">PMZ80_006121</name>
</gene>
<dbReference type="RefSeq" id="XP_064730256.1">
    <property type="nucleotide sequence ID" value="XM_064874534.1"/>
</dbReference>
<sequence>MATKKASRKIAFSAPRRLTRRRAILPFLQLPAELRNMMYQILFPPGAHFKISQRMADVDDEVPKRYARPPPAARRHDMTSSATEFWRFVGILGTNKQVRQEALSVLEHNVRGTFDIMIAMNFRLLPSYVLGLIEKAVLRRHIIDSAKSRYFLRFPNLKRAVLGTYVVHQTDLVTGHPLRYVPATMHESYLDSIREYYDGQDPCSDSFHLCPDDWRLPANDAVPATPKRWDADIGCGVGPVSIEMHVYVVDVNARPGSNVHEGVLVVYDWNPGRVTSVKLMKFCRLRDDEVPAGFERHGHDGAWSPAAWLMLDSV</sequence>
<name>A0ABR0RNG4_9EURO</name>
<protein>
    <submittedName>
        <fullName evidence="1">Uncharacterized protein</fullName>
    </submittedName>
</protein>
<evidence type="ECO:0000313" key="1">
    <source>
        <dbReference type="EMBL" id="KAK5942166.1"/>
    </source>
</evidence>
<proteinExistence type="predicted"/>